<evidence type="ECO:0000256" key="8">
    <source>
        <dbReference type="ARBA" id="ARBA00023136"/>
    </source>
</evidence>
<evidence type="ECO:0000256" key="4">
    <source>
        <dbReference type="ARBA" id="ARBA00022692"/>
    </source>
</evidence>
<evidence type="ECO:0000256" key="2">
    <source>
        <dbReference type="ARBA" id="ARBA00005751"/>
    </source>
</evidence>
<dbReference type="PRINTS" id="PR00303">
    <property type="entry name" value="SECYTRNLCASE"/>
</dbReference>
<dbReference type="InterPro" id="IPR030659">
    <property type="entry name" value="SecY_CS"/>
</dbReference>
<evidence type="ECO:0000256" key="5">
    <source>
        <dbReference type="ARBA" id="ARBA00022927"/>
    </source>
</evidence>
<dbReference type="SUPFAM" id="SSF103491">
    <property type="entry name" value="Preprotein translocase SecY subunit"/>
    <property type="match status" value="1"/>
</dbReference>
<evidence type="ECO:0000256" key="1">
    <source>
        <dbReference type="ARBA" id="ARBA00004141"/>
    </source>
</evidence>
<comment type="function">
    <text evidence="9">The central subunit of the protein translocation channel SecYEG. Consists of two halves formed by TMs 1-5 and 6-10. These two domains form a lateral gate at the front which open onto the bilayer between TMs 2 and 7, and are clamped together by SecE at the back. The channel is closed by both a pore ring composed of hydrophobic SecY resides and a short helix (helix 2A) on the extracellular side of the membrane which forms a plug. The plug probably moves laterally to allow the channel to open. The ring and the pore may move independently.</text>
</comment>
<evidence type="ECO:0000256" key="10">
    <source>
        <dbReference type="RuleBase" id="RU004349"/>
    </source>
</evidence>
<feature type="transmembrane region" description="Helical" evidence="9">
    <location>
        <begin position="81"/>
        <end position="102"/>
    </location>
</feature>
<dbReference type="Pfam" id="PF00344">
    <property type="entry name" value="SecY"/>
    <property type="match status" value="1"/>
</dbReference>
<evidence type="ECO:0000313" key="12">
    <source>
        <dbReference type="Proteomes" id="UP001169764"/>
    </source>
</evidence>
<feature type="transmembrane region" description="Helical" evidence="9">
    <location>
        <begin position="160"/>
        <end position="180"/>
    </location>
</feature>
<evidence type="ECO:0000256" key="3">
    <source>
        <dbReference type="ARBA" id="ARBA00022448"/>
    </source>
</evidence>
<dbReference type="InterPro" id="IPR023201">
    <property type="entry name" value="SecY_dom_sf"/>
</dbReference>
<evidence type="ECO:0000256" key="7">
    <source>
        <dbReference type="ARBA" id="ARBA00023010"/>
    </source>
</evidence>
<protein>
    <recommendedName>
        <fullName evidence="9">Protein translocase subunit SecY</fullName>
    </recommendedName>
</protein>
<dbReference type="Gene3D" id="1.10.3370.10">
    <property type="entry name" value="SecY subunit domain"/>
    <property type="match status" value="1"/>
</dbReference>
<organism evidence="11 12">
    <name type="scientific">Sphingomonas natans</name>
    <dbReference type="NCBI Taxonomy" id="3063330"/>
    <lineage>
        <taxon>Bacteria</taxon>
        <taxon>Pseudomonadati</taxon>
        <taxon>Pseudomonadota</taxon>
        <taxon>Alphaproteobacteria</taxon>
        <taxon>Sphingomonadales</taxon>
        <taxon>Sphingomonadaceae</taxon>
        <taxon>Sphingomonas</taxon>
    </lineage>
</organism>
<dbReference type="InterPro" id="IPR026593">
    <property type="entry name" value="SecY"/>
</dbReference>
<keyword evidence="3 9" id="KW-0813">Transport</keyword>
<dbReference type="EMBL" id="JAUOTP010000011">
    <property type="protein sequence ID" value="MDO6416629.1"/>
    <property type="molecule type" value="Genomic_DNA"/>
</dbReference>
<keyword evidence="8 9" id="KW-0472">Membrane</keyword>
<dbReference type="PROSITE" id="PS00756">
    <property type="entry name" value="SECY_2"/>
    <property type="match status" value="1"/>
</dbReference>
<name>A0ABT8YE79_9SPHN</name>
<feature type="transmembrane region" description="Helical" evidence="9">
    <location>
        <begin position="192"/>
        <end position="212"/>
    </location>
</feature>
<dbReference type="InterPro" id="IPR002208">
    <property type="entry name" value="SecY/SEC61-alpha"/>
</dbReference>
<evidence type="ECO:0000313" key="11">
    <source>
        <dbReference type="EMBL" id="MDO6416629.1"/>
    </source>
</evidence>
<feature type="transmembrane region" description="Helical" evidence="9">
    <location>
        <begin position="27"/>
        <end position="45"/>
    </location>
</feature>
<dbReference type="PANTHER" id="PTHR10906">
    <property type="entry name" value="SECY/SEC61-ALPHA FAMILY MEMBER"/>
    <property type="match status" value="1"/>
</dbReference>
<keyword evidence="9" id="KW-1003">Cell membrane</keyword>
<sequence>MASATEQMASNASLSQFAKATELKKRIWFTLGALVVFRLLSYVPLPGIDPRALATLFDTTKGGVMDFFNTFTGGALTRMSIVALGVMPYITASIVVQLSTSLSPQLAAIKKEGESGRKKLNQYTRYGTVLLTAIQGYFIAVGLSAWGANAGQAAVVVDPMLFRVTTVITLVGGTMFLMWIGEQITSRGIGNGVSLIIMAGIVAQLPTTIATAFEQARTGASSPFMVLAGFLFIIALILLICFMERAQRRVLIQYPKRQTARGMMQADKSHLPLKINTANVIPPIFASSLLALPLTITQFAGNRISGESRWGDFLITVNQLIGQDTPLYFVLYAAGIIFFSFFYTAVVFNPEETADNLKRYGGFIPGIRPGKNTEVYLDYVLTRITVIGAAYLTLICVVPEIFMPRHLVGFGGTSLLIVVNVTIDTVTQIQSHLLAHQYGDLIKKARLKGGVRR</sequence>
<feature type="transmembrane region" description="Helical" evidence="9">
    <location>
        <begin position="224"/>
        <end position="243"/>
    </location>
</feature>
<feature type="transmembrane region" description="Helical" evidence="9">
    <location>
        <begin position="380"/>
        <end position="398"/>
    </location>
</feature>
<feature type="transmembrane region" description="Helical" evidence="9">
    <location>
        <begin position="327"/>
        <end position="348"/>
    </location>
</feature>
<comment type="caution">
    <text evidence="11">The sequence shown here is derived from an EMBL/GenBank/DDBJ whole genome shotgun (WGS) entry which is preliminary data.</text>
</comment>
<keyword evidence="5 9" id="KW-0653">Protein transport</keyword>
<keyword evidence="4 9" id="KW-0812">Transmembrane</keyword>
<keyword evidence="12" id="KW-1185">Reference proteome</keyword>
<dbReference type="HAMAP" id="MF_01465">
    <property type="entry name" value="SecY"/>
    <property type="match status" value="1"/>
</dbReference>
<reference evidence="11" key="1">
    <citation type="submission" date="2023-07" db="EMBL/GenBank/DDBJ databases">
        <authorList>
            <person name="Kim M."/>
        </authorList>
    </citation>
    <scope>NUCLEOTIDE SEQUENCE</scope>
    <source>
        <strain evidence="11">BIUV-7</strain>
    </source>
</reference>
<dbReference type="PIRSF" id="PIRSF004557">
    <property type="entry name" value="SecY"/>
    <property type="match status" value="1"/>
</dbReference>
<keyword evidence="6 9" id="KW-1133">Transmembrane helix</keyword>
<evidence type="ECO:0000256" key="6">
    <source>
        <dbReference type="ARBA" id="ARBA00022989"/>
    </source>
</evidence>
<comment type="similarity">
    <text evidence="2 9 10">Belongs to the SecY/SEC61-alpha family.</text>
</comment>
<comment type="subunit">
    <text evidence="9">Component of the Sec protein translocase complex. Heterotrimer consisting of SecY, SecE and SecG subunits. The heterotrimers can form oligomers, although 1 heterotrimer is thought to be able to translocate proteins. Interacts with the ribosome. Interacts with SecDF, and other proteins may be involved. Interacts with SecA.</text>
</comment>
<proteinExistence type="inferred from homology"/>
<gene>
    <name evidence="9 11" type="primary">secY</name>
    <name evidence="11" type="ORF">Q4F19_19755</name>
</gene>
<dbReference type="NCBIfam" id="TIGR00967">
    <property type="entry name" value="3a0501s007"/>
    <property type="match status" value="1"/>
</dbReference>
<dbReference type="RefSeq" id="WP_303546328.1">
    <property type="nucleotide sequence ID" value="NZ_JAUOTP010000011.1"/>
</dbReference>
<keyword evidence="7 9" id="KW-0811">Translocation</keyword>
<comment type="subcellular location">
    <subcellularLocation>
        <location evidence="9">Cell membrane</location>
        <topology evidence="9">Multi-pass membrane protein</topology>
    </subcellularLocation>
    <subcellularLocation>
        <location evidence="1">Membrane</location>
        <topology evidence="1">Multi-pass membrane protein</topology>
    </subcellularLocation>
</comment>
<evidence type="ECO:0000256" key="9">
    <source>
        <dbReference type="HAMAP-Rule" id="MF_01465"/>
    </source>
</evidence>
<accession>A0ABT8YE79</accession>
<dbReference type="Proteomes" id="UP001169764">
    <property type="component" value="Unassembled WGS sequence"/>
</dbReference>
<feature type="transmembrane region" description="Helical" evidence="9">
    <location>
        <begin position="123"/>
        <end position="148"/>
    </location>
</feature>
<comment type="caution">
    <text evidence="9">Lacks conserved residue(s) required for the propagation of feature annotation.</text>
</comment>